<feature type="compositionally biased region" description="Basic residues" evidence="6">
    <location>
        <begin position="24"/>
        <end position="45"/>
    </location>
</feature>
<keyword evidence="2 4" id="KW-0689">Ribosomal protein</keyword>
<dbReference type="Proteomes" id="UP000177092">
    <property type="component" value="Unassembled WGS sequence"/>
</dbReference>
<evidence type="ECO:0000256" key="6">
    <source>
        <dbReference type="SAM" id="MobiDB-lite"/>
    </source>
</evidence>
<dbReference type="AlphaFoldDB" id="A0A1F6A981"/>
<dbReference type="Pfam" id="PF01632">
    <property type="entry name" value="Ribosomal_L35p"/>
    <property type="match status" value="1"/>
</dbReference>
<evidence type="ECO:0000256" key="5">
    <source>
        <dbReference type="RuleBase" id="RU000568"/>
    </source>
</evidence>
<proteinExistence type="inferred from homology"/>
<feature type="region of interest" description="Disordered" evidence="6">
    <location>
        <begin position="24"/>
        <end position="46"/>
    </location>
</feature>
<reference evidence="7 8" key="1">
    <citation type="journal article" date="2016" name="Nat. Commun.">
        <title>Thousands of microbial genomes shed light on interconnected biogeochemical processes in an aquifer system.</title>
        <authorList>
            <person name="Anantharaman K."/>
            <person name="Brown C.T."/>
            <person name="Hug L.A."/>
            <person name="Sharon I."/>
            <person name="Castelle C.J."/>
            <person name="Probst A.J."/>
            <person name="Thomas B.C."/>
            <person name="Singh A."/>
            <person name="Wilkins M.J."/>
            <person name="Karaoz U."/>
            <person name="Brodie E.L."/>
            <person name="Williams K.H."/>
            <person name="Hubbard S.S."/>
            <person name="Banfield J.F."/>
        </authorList>
    </citation>
    <scope>NUCLEOTIDE SEQUENCE [LARGE SCALE GENOMIC DNA]</scope>
</reference>
<dbReference type="Gene3D" id="4.10.410.60">
    <property type="match status" value="1"/>
</dbReference>
<dbReference type="GO" id="GO:0005840">
    <property type="term" value="C:ribosome"/>
    <property type="evidence" value="ECO:0007669"/>
    <property type="project" value="UniProtKB-KW"/>
</dbReference>
<dbReference type="InterPro" id="IPR037229">
    <property type="entry name" value="Ribosomal_bL35_sf"/>
</dbReference>
<protein>
    <recommendedName>
        <fullName evidence="4">Large ribosomal subunit protein bL35</fullName>
    </recommendedName>
</protein>
<dbReference type="EMBL" id="MFJN01000034">
    <property type="protein sequence ID" value="OGG20837.1"/>
    <property type="molecule type" value="Genomic_DNA"/>
</dbReference>
<evidence type="ECO:0000256" key="2">
    <source>
        <dbReference type="ARBA" id="ARBA00022980"/>
    </source>
</evidence>
<accession>A0A1F6A981</accession>
<dbReference type="GO" id="GO:0006412">
    <property type="term" value="P:translation"/>
    <property type="evidence" value="ECO:0007669"/>
    <property type="project" value="UniProtKB-UniRule"/>
</dbReference>
<comment type="similarity">
    <text evidence="1 4 5">Belongs to the bacterial ribosomal protein bL35 family.</text>
</comment>
<dbReference type="InterPro" id="IPR001706">
    <property type="entry name" value="Ribosomal_bL35"/>
</dbReference>
<dbReference type="PRINTS" id="PR00064">
    <property type="entry name" value="RIBOSOMALL35"/>
</dbReference>
<evidence type="ECO:0000256" key="1">
    <source>
        <dbReference type="ARBA" id="ARBA00006598"/>
    </source>
</evidence>
<evidence type="ECO:0000313" key="8">
    <source>
        <dbReference type="Proteomes" id="UP000177092"/>
    </source>
</evidence>
<sequence>MYKQKTRKTVMKRFKITKTGKIMRGHHLSRHKRITKSGSRRRRFKEPRQLTGKNAKIIRTLITS</sequence>
<organism evidence="7 8">
    <name type="scientific">Candidatus Gottesmanbacteria bacterium RIFCSPHIGHO2_02_FULL_40_13</name>
    <dbReference type="NCBI Taxonomy" id="1798384"/>
    <lineage>
        <taxon>Bacteria</taxon>
        <taxon>Candidatus Gottesmaniibacteriota</taxon>
    </lineage>
</organism>
<name>A0A1F6A981_9BACT</name>
<comment type="caution">
    <text evidence="7">The sequence shown here is derived from an EMBL/GenBank/DDBJ whole genome shotgun (WGS) entry which is preliminary data.</text>
</comment>
<gene>
    <name evidence="4" type="primary">rpmI</name>
    <name evidence="7" type="ORF">A3D03_04120</name>
</gene>
<dbReference type="GO" id="GO:0003735">
    <property type="term" value="F:structural constituent of ribosome"/>
    <property type="evidence" value="ECO:0007669"/>
    <property type="project" value="InterPro"/>
</dbReference>
<dbReference type="GO" id="GO:1990904">
    <property type="term" value="C:ribonucleoprotein complex"/>
    <property type="evidence" value="ECO:0007669"/>
    <property type="project" value="UniProtKB-KW"/>
</dbReference>
<dbReference type="STRING" id="1798384.A3D03_04120"/>
<dbReference type="HAMAP" id="MF_00514">
    <property type="entry name" value="Ribosomal_bL35"/>
    <property type="match status" value="1"/>
</dbReference>
<evidence type="ECO:0000256" key="3">
    <source>
        <dbReference type="ARBA" id="ARBA00023274"/>
    </source>
</evidence>
<dbReference type="SUPFAM" id="SSF143034">
    <property type="entry name" value="L35p-like"/>
    <property type="match status" value="1"/>
</dbReference>
<evidence type="ECO:0000256" key="4">
    <source>
        <dbReference type="HAMAP-Rule" id="MF_00514"/>
    </source>
</evidence>
<evidence type="ECO:0000313" key="7">
    <source>
        <dbReference type="EMBL" id="OGG20837.1"/>
    </source>
</evidence>
<dbReference type="InterPro" id="IPR021137">
    <property type="entry name" value="Ribosomal_bL35-like"/>
</dbReference>
<keyword evidence="3 4" id="KW-0687">Ribonucleoprotein</keyword>